<sequence>MDDALVQLIGQFASAVSPALLPFVTACGTGCLLLRLLDDLHRQPAGPARLPLLLTALAAAISLWAASLLPLLAHWPSHEAASGAHGMVLTLAAFGWSLAVTALWCMLGARPGAGLVRTLLMGLLLGACGPMMQLIQAGAQTVETVALSDAGVLAVVVVLSATACAAVLQFALLPAQAGRRPAMSVFVCLLLGFGLTLGAVLAGPILGAQQASAATGAPEGTRLALVAGPIVAVLGVLLLGFRDRAAGDRSAAVVAREIRRRKETTQALNDLEQSYRQREAELSARHQLLLDGAHVGLWEFDLITRGAHFSERFAAMLGYTLKEIGPSTSEYLRLVHPDDLPLVLNRIQVHVDGDAPSYAAEFRMRHKDGGYRRIQASGVALRDAGGRATRMAGSHADITQQQATAVAVAQPSFYAPAPAAAPDVPLRRQGLWESWSPLDNTPAAASAEPAKPVQASAPTPAPVPATDGLFPSIDPSALH</sequence>
<dbReference type="GO" id="GO:0004673">
    <property type="term" value="F:protein histidine kinase activity"/>
    <property type="evidence" value="ECO:0007669"/>
    <property type="project" value="UniProtKB-EC"/>
</dbReference>
<feature type="transmembrane region" description="Helical" evidence="6">
    <location>
        <begin position="151"/>
        <end position="173"/>
    </location>
</feature>
<evidence type="ECO:0000256" key="3">
    <source>
        <dbReference type="ARBA" id="ARBA00022553"/>
    </source>
</evidence>
<feature type="transmembrane region" description="Helical" evidence="6">
    <location>
        <begin position="84"/>
        <end position="107"/>
    </location>
</feature>
<evidence type="ECO:0000256" key="6">
    <source>
        <dbReference type="PROSITE-ProRule" id="PRU00244"/>
    </source>
</evidence>
<feature type="transmembrane region" description="Helical" evidence="6">
    <location>
        <begin position="223"/>
        <end position="241"/>
    </location>
</feature>
<comment type="catalytic activity">
    <reaction evidence="1">
        <text>ATP + protein L-histidine = ADP + protein N-phospho-L-histidine.</text>
        <dbReference type="EC" id="2.7.13.3"/>
    </reaction>
</comment>
<dbReference type="PROSITE" id="PS50924">
    <property type="entry name" value="MHYT"/>
    <property type="match status" value="1"/>
</dbReference>
<feature type="transmembrane region" description="Helical" evidence="6">
    <location>
        <begin position="185"/>
        <end position="203"/>
    </location>
</feature>
<dbReference type="PROSITE" id="PS50112">
    <property type="entry name" value="PAS"/>
    <property type="match status" value="1"/>
</dbReference>
<keyword evidence="5" id="KW-0418">Kinase</keyword>
<dbReference type="InterPro" id="IPR052162">
    <property type="entry name" value="Sensor_kinase/Photoreceptor"/>
</dbReference>
<name>A0A0S4TPD4_RALSL</name>
<feature type="domain" description="PAC" evidence="10">
    <location>
        <begin position="358"/>
        <end position="410"/>
    </location>
</feature>
<dbReference type="PROSITE" id="PS50113">
    <property type="entry name" value="PAC"/>
    <property type="match status" value="1"/>
</dbReference>
<dbReference type="PANTHER" id="PTHR43304">
    <property type="entry name" value="PHYTOCHROME-LIKE PROTEIN CPH1"/>
    <property type="match status" value="1"/>
</dbReference>
<dbReference type="InterPro" id="IPR001610">
    <property type="entry name" value="PAC"/>
</dbReference>
<protein>
    <recommendedName>
        <fullName evidence="2">histidine kinase</fullName>
        <ecNumber evidence="2">2.7.13.3</ecNumber>
    </recommendedName>
</protein>
<dbReference type="EC" id="2.7.13.3" evidence="2"/>
<feature type="domain" description="MHYT" evidence="11">
    <location>
        <begin position="14"/>
        <end position="206"/>
    </location>
</feature>
<dbReference type="InterPro" id="IPR013655">
    <property type="entry name" value="PAS_fold_3"/>
</dbReference>
<keyword evidence="7" id="KW-0175">Coiled coil</keyword>
<evidence type="ECO:0000256" key="1">
    <source>
        <dbReference type="ARBA" id="ARBA00000085"/>
    </source>
</evidence>
<dbReference type="SMART" id="SM00086">
    <property type="entry name" value="PAC"/>
    <property type="match status" value="1"/>
</dbReference>
<feature type="transmembrane region" description="Helical" evidence="6">
    <location>
        <begin position="50"/>
        <end position="72"/>
    </location>
</feature>
<evidence type="ECO:0000259" key="9">
    <source>
        <dbReference type="PROSITE" id="PS50112"/>
    </source>
</evidence>
<feature type="coiled-coil region" evidence="7">
    <location>
        <begin position="254"/>
        <end position="281"/>
    </location>
</feature>
<dbReference type="CDD" id="cd00130">
    <property type="entry name" value="PAS"/>
    <property type="match status" value="1"/>
</dbReference>
<keyword evidence="3" id="KW-0597">Phosphoprotein</keyword>
<dbReference type="Gene3D" id="3.30.450.20">
    <property type="entry name" value="PAS domain"/>
    <property type="match status" value="1"/>
</dbReference>
<dbReference type="SUPFAM" id="SSF55785">
    <property type="entry name" value="PYP-like sensor domain (PAS domain)"/>
    <property type="match status" value="1"/>
</dbReference>
<evidence type="ECO:0000259" key="11">
    <source>
        <dbReference type="PROSITE" id="PS50924"/>
    </source>
</evidence>
<dbReference type="InterPro" id="IPR000014">
    <property type="entry name" value="PAS"/>
</dbReference>
<evidence type="ECO:0000256" key="8">
    <source>
        <dbReference type="SAM" id="MobiDB-lite"/>
    </source>
</evidence>
<accession>A0A0S4TPD4</accession>
<organism evidence="12">
    <name type="scientific">Ralstonia solanacearum</name>
    <name type="common">Pseudomonas solanacearum</name>
    <dbReference type="NCBI Taxonomy" id="305"/>
    <lineage>
        <taxon>Bacteria</taxon>
        <taxon>Pseudomonadati</taxon>
        <taxon>Pseudomonadota</taxon>
        <taxon>Betaproteobacteria</taxon>
        <taxon>Burkholderiales</taxon>
        <taxon>Burkholderiaceae</taxon>
        <taxon>Ralstonia</taxon>
        <taxon>Ralstonia solanacearum species complex</taxon>
    </lineage>
</organism>
<dbReference type="GO" id="GO:0016020">
    <property type="term" value="C:membrane"/>
    <property type="evidence" value="ECO:0007669"/>
    <property type="project" value="UniProtKB-UniRule"/>
</dbReference>
<dbReference type="Pfam" id="PF08447">
    <property type="entry name" value="PAS_3"/>
    <property type="match status" value="1"/>
</dbReference>
<feature type="domain" description="PAS" evidence="9">
    <location>
        <begin position="282"/>
        <end position="354"/>
    </location>
</feature>
<gene>
    <name evidence="12" type="ORF">RUN39_v1_270007</name>
</gene>
<keyword evidence="6" id="KW-0472">Membrane</keyword>
<evidence type="ECO:0000259" key="10">
    <source>
        <dbReference type="PROSITE" id="PS50113"/>
    </source>
</evidence>
<evidence type="ECO:0000313" key="12">
    <source>
        <dbReference type="EMBL" id="CUV11920.1"/>
    </source>
</evidence>
<dbReference type="InterPro" id="IPR000700">
    <property type="entry name" value="PAS-assoc_C"/>
</dbReference>
<keyword evidence="4" id="KW-0808">Transferase</keyword>
<dbReference type="EMBL" id="LN899819">
    <property type="protein sequence ID" value="CUV11920.1"/>
    <property type="molecule type" value="Genomic_DNA"/>
</dbReference>
<dbReference type="InterPro" id="IPR005330">
    <property type="entry name" value="MHYT_dom"/>
</dbReference>
<keyword evidence="6 12" id="KW-0812">Transmembrane</keyword>
<keyword evidence="6" id="KW-1133">Transmembrane helix</keyword>
<evidence type="ECO:0000256" key="5">
    <source>
        <dbReference type="ARBA" id="ARBA00022777"/>
    </source>
</evidence>
<evidence type="ECO:0000256" key="7">
    <source>
        <dbReference type="SAM" id="Coils"/>
    </source>
</evidence>
<feature type="transmembrane region" description="Helical" evidence="6">
    <location>
        <begin position="119"/>
        <end position="139"/>
    </location>
</feature>
<feature type="transmembrane region" description="Helical" evidence="6">
    <location>
        <begin position="20"/>
        <end position="38"/>
    </location>
</feature>
<dbReference type="InterPro" id="IPR035965">
    <property type="entry name" value="PAS-like_dom_sf"/>
</dbReference>
<evidence type="ECO:0000256" key="4">
    <source>
        <dbReference type="ARBA" id="ARBA00022679"/>
    </source>
</evidence>
<dbReference type="SMART" id="SM00091">
    <property type="entry name" value="PAS"/>
    <property type="match status" value="1"/>
</dbReference>
<dbReference type="AlphaFoldDB" id="A0A0S4TPD4"/>
<evidence type="ECO:0000256" key="2">
    <source>
        <dbReference type="ARBA" id="ARBA00012438"/>
    </source>
</evidence>
<feature type="region of interest" description="Disordered" evidence="8">
    <location>
        <begin position="435"/>
        <end position="479"/>
    </location>
</feature>
<reference evidence="12" key="1">
    <citation type="submission" date="2015-10" db="EMBL/GenBank/DDBJ databases">
        <authorList>
            <person name="Gilbert D.G."/>
        </authorList>
    </citation>
    <scope>NUCLEOTIDE SEQUENCE</scope>
    <source>
        <strain evidence="12">Phyl III-seqv23</strain>
    </source>
</reference>
<proteinExistence type="predicted"/>
<dbReference type="PANTHER" id="PTHR43304:SF1">
    <property type="entry name" value="PAC DOMAIN-CONTAINING PROTEIN"/>
    <property type="match status" value="1"/>
</dbReference>
<dbReference type="NCBIfam" id="TIGR00229">
    <property type="entry name" value="sensory_box"/>
    <property type="match status" value="1"/>
</dbReference>
<dbReference type="PATRIC" id="fig|305.106.peg.2954"/>